<dbReference type="PRINTS" id="PR00455">
    <property type="entry name" value="HTHTETR"/>
</dbReference>
<evidence type="ECO:0000313" key="6">
    <source>
        <dbReference type="EMBL" id="ANE48358.1"/>
    </source>
</evidence>
<dbReference type="Gene3D" id="1.10.357.10">
    <property type="entry name" value="Tetracycline Repressor, domain 2"/>
    <property type="match status" value="1"/>
</dbReference>
<name>A0A172TMV1_9BACL</name>
<proteinExistence type="predicted"/>
<evidence type="ECO:0000256" key="3">
    <source>
        <dbReference type="ARBA" id="ARBA00023163"/>
    </source>
</evidence>
<accession>A0A172TMV1</accession>
<dbReference type="OrthoDB" id="2373640at2"/>
<keyword evidence="3" id="KW-0804">Transcription</keyword>
<keyword evidence="7" id="KW-1185">Reference proteome</keyword>
<dbReference type="PANTHER" id="PTHR30055">
    <property type="entry name" value="HTH-TYPE TRANSCRIPTIONAL REGULATOR RUTR"/>
    <property type="match status" value="1"/>
</dbReference>
<gene>
    <name evidence="6" type="ORF">SY83_21070</name>
</gene>
<dbReference type="Pfam" id="PF00440">
    <property type="entry name" value="TetR_N"/>
    <property type="match status" value="1"/>
</dbReference>
<dbReference type="STRING" id="1178515.SY83_21070"/>
<dbReference type="KEGG" id="pswu:SY83_21070"/>
<organism evidence="6 7">
    <name type="scientific">Paenibacillus swuensis</name>
    <dbReference type="NCBI Taxonomy" id="1178515"/>
    <lineage>
        <taxon>Bacteria</taxon>
        <taxon>Bacillati</taxon>
        <taxon>Bacillota</taxon>
        <taxon>Bacilli</taxon>
        <taxon>Bacillales</taxon>
        <taxon>Paenibacillaceae</taxon>
        <taxon>Paenibacillus</taxon>
    </lineage>
</organism>
<dbReference type="SUPFAM" id="SSF46689">
    <property type="entry name" value="Homeodomain-like"/>
    <property type="match status" value="1"/>
</dbReference>
<dbReference type="Proteomes" id="UP000076927">
    <property type="component" value="Chromosome"/>
</dbReference>
<feature type="DNA-binding region" description="H-T-H motif" evidence="4">
    <location>
        <begin position="37"/>
        <end position="56"/>
    </location>
</feature>
<dbReference type="InterPro" id="IPR001647">
    <property type="entry name" value="HTH_TetR"/>
</dbReference>
<dbReference type="GO" id="GO:0003700">
    <property type="term" value="F:DNA-binding transcription factor activity"/>
    <property type="evidence" value="ECO:0007669"/>
    <property type="project" value="TreeGrafter"/>
</dbReference>
<dbReference type="PROSITE" id="PS50977">
    <property type="entry name" value="HTH_TETR_2"/>
    <property type="match status" value="1"/>
</dbReference>
<sequence>MARYKKEQTEQIREERKDQILRAALQVFAEYGIEGTKMSMIAKAAGLSHGLIYHYFESKEEVLTECFLWATDGAEQMIEEIHSSSAAPLEKITHFTRSALTAGSHEVFRLIQSCLTYPNLDQESQKLIQRTAEKYVQLLVPIFAEGQRRGEIVEEDPDKLVNLYLTVLSGLIAENAAGLNQHLDWTIRMLLRIIKE</sequence>
<reference evidence="6 7" key="1">
    <citation type="submission" date="2015-01" db="EMBL/GenBank/DDBJ databases">
        <title>Paenibacillus swuensis/DY6/whole genome sequencing.</title>
        <authorList>
            <person name="Kim M.K."/>
            <person name="Srinivasan S."/>
            <person name="Lee J.-J."/>
        </authorList>
    </citation>
    <scope>NUCLEOTIDE SEQUENCE [LARGE SCALE GENOMIC DNA]</scope>
    <source>
        <strain evidence="6 7">DY6</strain>
    </source>
</reference>
<evidence type="ECO:0000256" key="4">
    <source>
        <dbReference type="PROSITE-ProRule" id="PRU00335"/>
    </source>
</evidence>
<dbReference type="PANTHER" id="PTHR30055:SF234">
    <property type="entry name" value="HTH-TYPE TRANSCRIPTIONAL REGULATOR BETI"/>
    <property type="match status" value="1"/>
</dbReference>
<dbReference type="InterPro" id="IPR050109">
    <property type="entry name" value="HTH-type_TetR-like_transc_reg"/>
</dbReference>
<dbReference type="RefSeq" id="WP_068610106.1">
    <property type="nucleotide sequence ID" value="NZ_CP011388.1"/>
</dbReference>
<dbReference type="InterPro" id="IPR009057">
    <property type="entry name" value="Homeodomain-like_sf"/>
</dbReference>
<dbReference type="PATRIC" id="fig|1178515.4.peg.4269"/>
<keyword evidence="1" id="KW-0805">Transcription regulation</keyword>
<evidence type="ECO:0000256" key="1">
    <source>
        <dbReference type="ARBA" id="ARBA00023015"/>
    </source>
</evidence>
<evidence type="ECO:0000259" key="5">
    <source>
        <dbReference type="PROSITE" id="PS50977"/>
    </source>
</evidence>
<feature type="domain" description="HTH tetR-type" evidence="5">
    <location>
        <begin position="14"/>
        <end position="74"/>
    </location>
</feature>
<evidence type="ECO:0000256" key="2">
    <source>
        <dbReference type="ARBA" id="ARBA00023125"/>
    </source>
</evidence>
<evidence type="ECO:0000313" key="7">
    <source>
        <dbReference type="Proteomes" id="UP000076927"/>
    </source>
</evidence>
<dbReference type="InterPro" id="IPR036271">
    <property type="entry name" value="Tet_transcr_reg_TetR-rel_C_sf"/>
</dbReference>
<dbReference type="EMBL" id="CP011388">
    <property type="protein sequence ID" value="ANE48358.1"/>
    <property type="molecule type" value="Genomic_DNA"/>
</dbReference>
<dbReference type="AlphaFoldDB" id="A0A172TMV1"/>
<dbReference type="SUPFAM" id="SSF48498">
    <property type="entry name" value="Tetracyclin repressor-like, C-terminal domain"/>
    <property type="match status" value="1"/>
</dbReference>
<dbReference type="GO" id="GO:0000976">
    <property type="term" value="F:transcription cis-regulatory region binding"/>
    <property type="evidence" value="ECO:0007669"/>
    <property type="project" value="TreeGrafter"/>
</dbReference>
<keyword evidence="2 4" id="KW-0238">DNA-binding</keyword>
<protein>
    <recommendedName>
        <fullName evidence="5">HTH tetR-type domain-containing protein</fullName>
    </recommendedName>
</protein>